<comment type="similarity">
    <text evidence="2 12">Belongs to the glycosyltransferase 31 family.</text>
</comment>
<evidence type="ECO:0000256" key="11">
    <source>
        <dbReference type="ARBA" id="ARBA00043952"/>
    </source>
</evidence>
<dbReference type="FunFam" id="3.90.550.50:FF:000009">
    <property type="entry name" value="Hexosyltransferase"/>
    <property type="match status" value="1"/>
</dbReference>
<comment type="pathway">
    <text evidence="11">Protein modification.</text>
</comment>
<dbReference type="GO" id="GO:0008499">
    <property type="term" value="F:N-acetyl-beta-D-glucosaminide beta-(1,3)-galactosyltransferase activity"/>
    <property type="evidence" value="ECO:0007669"/>
    <property type="project" value="UniProtKB-ARBA"/>
</dbReference>
<evidence type="ECO:0000313" key="14">
    <source>
        <dbReference type="RefSeq" id="XP_017324439.1"/>
    </source>
</evidence>
<dbReference type="Pfam" id="PF01762">
    <property type="entry name" value="Galactosyl_T"/>
    <property type="match status" value="1"/>
</dbReference>
<organism evidence="13 14">
    <name type="scientific">Ictalurus punctatus</name>
    <name type="common">Channel catfish</name>
    <name type="synonym">Silurus punctatus</name>
    <dbReference type="NCBI Taxonomy" id="7998"/>
    <lineage>
        <taxon>Eukaryota</taxon>
        <taxon>Metazoa</taxon>
        <taxon>Chordata</taxon>
        <taxon>Craniata</taxon>
        <taxon>Vertebrata</taxon>
        <taxon>Euteleostomi</taxon>
        <taxon>Actinopterygii</taxon>
        <taxon>Neopterygii</taxon>
        <taxon>Teleostei</taxon>
        <taxon>Ostariophysi</taxon>
        <taxon>Siluriformes</taxon>
        <taxon>Ictaluridae</taxon>
        <taxon>Ictalurus</taxon>
    </lineage>
</organism>
<evidence type="ECO:0000256" key="12">
    <source>
        <dbReference type="RuleBase" id="RU363063"/>
    </source>
</evidence>
<reference evidence="14" key="2">
    <citation type="submission" date="2025-08" db="UniProtKB">
        <authorList>
            <consortium name="RefSeq"/>
        </authorList>
    </citation>
    <scope>IDENTIFICATION</scope>
    <source>
        <tissue evidence="14">Blood</tissue>
    </source>
</reference>
<evidence type="ECO:0000256" key="3">
    <source>
        <dbReference type="ARBA" id="ARBA00022676"/>
    </source>
</evidence>
<evidence type="ECO:0000256" key="1">
    <source>
        <dbReference type="ARBA" id="ARBA00004323"/>
    </source>
</evidence>
<evidence type="ECO:0000256" key="4">
    <source>
        <dbReference type="ARBA" id="ARBA00022679"/>
    </source>
</evidence>
<evidence type="ECO:0000256" key="2">
    <source>
        <dbReference type="ARBA" id="ARBA00008661"/>
    </source>
</evidence>
<keyword evidence="3 12" id="KW-0328">Glycosyltransferase</keyword>
<dbReference type="RefSeq" id="XP_017324439.1">
    <property type="nucleotide sequence ID" value="XM_017468950.2"/>
</dbReference>
<keyword evidence="5 12" id="KW-0812">Transmembrane</keyword>
<keyword evidence="4" id="KW-0808">Transferase</keyword>
<gene>
    <name evidence="14" type="primary">LOC108266016</name>
</gene>
<evidence type="ECO:0000256" key="10">
    <source>
        <dbReference type="ARBA" id="ARBA00023180"/>
    </source>
</evidence>
<dbReference type="Proteomes" id="UP000221080">
    <property type="component" value="Chromosome 5"/>
</dbReference>
<dbReference type="GO" id="GO:0030311">
    <property type="term" value="P:poly-N-acetyllactosamine biosynthetic process"/>
    <property type="evidence" value="ECO:0007669"/>
    <property type="project" value="TreeGrafter"/>
</dbReference>
<dbReference type="KEGG" id="ipu:108266016"/>
<dbReference type="STRING" id="7998.ENSIPUP00000025913"/>
<name>A0A2D0R1L9_ICTPU</name>
<keyword evidence="6 12" id="KW-0735">Signal-anchor</keyword>
<dbReference type="EC" id="2.4.1.-" evidence="12"/>
<dbReference type="GO" id="GO:0000139">
    <property type="term" value="C:Golgi membrane"/>
    <property type="evidence" value="ECO:0007669"/>
    <property type="project" value="UniProtKB-SubCell"/>
</dbReference>
<keyword evidence="9 12" id="KW-0472">Membrane</keyword>
<dbReference type="Gene3D" id="3.90.550.50">
    <property type="match status" value="1"/>
</dbReference>
<evidence type="ECO:0000256" key="7">
    <source>
        <dbReference type="ARBA" id="ARBA00022989"/>
    </source>
</evidence>
<comment type="subcellular location">
    <subcellularLocation>
        <location evidence="1 12">Golgi apparatus membrane</location>
        <topology evidence="1 12">Single-pass type II membrane protein</topology>
    </subcellularLocation>
</comment>
<keyword evidence="10" id="KW-0325">Glycoprotein</keyword>
<keyword evidence="8 12" id="KW-0333">Golgi apparatus</keyword>
<dbReference type="OrthoDB" id="2139606at2759"/>
<dbReference type="InterPro" id="IPR002659">
    <property type="entry name" value="Glyco_trans_31"/>
</dbReference>
<dbReference type="GeneID" id="108266016"/>
<evidence type="ECO:0000313" key="13">
    <source>
        <dbReference type="Proteomes" id="UP000221080"/>
    </source>
</evidence>
<feature type="transmembrane region" description="Helical" evidence="12">
    <location>
        <begin position="67"/>
        <end position="88"/>
    </location>
</feature>
<evidence type="ECO:0000256" key="8">
    <source>
        <dbReference type="ARBA" id="ARBA00023034"/>
    </source>
</evidence>
<protein>
    <recommendedName>
        <fullName evidence="12">Hexosyltransferase</fullName>
        <ecNumber evidence="12">2.4.1.-</ecNumber>
    </recommendedName>
</protein>
<reference evidence="13" key="1">
    <citation type="journal article" date="2016" name="Nat. Commun.">
        <title>The channel catfish genome sequence provides insights into the evolution of scale formation in teleosts.</title>
        <authorList>
            <person name="Liu Z."/>
            <person name="Liu S."/>
            <person name="Yao J."/>
            <person name="Bao L."/>
            <person name="Zhang J."/>
            <person name="Li Y."/>
            <person name="Jiang C."/>
            <person name="Sun L."/>
            <person name="Wang R."/>
            <person name="Zhang Y."/>
            <person name="Zhou T."/>
            <person name="Zeng Q."/>
            <person name="Fu Q."/>
            <person name="Gao S."/>
            <person name="Li N."/>
            <person name="Koren S."/>
            <person name="Jiang Y."/>
            <person name="Zimin A."/>
            <person name="Xu P."/>
            <person name="Phillippy A.M."/>
            <person name="Geng X."/>
            <person name="Song L."/>
            <person name="Sun F."/>
            <person name="Li C."/>
            <person name="Wang X."/>
            <person name="Chen A."/>
            <person name="Jin Y."/>
            <person name="Yuan Z."/>
            <person name="Yang Y."/>
            <person name="Tan S."/>
            <person name="Peatman E."/>
            <person name="Lu J."/>
            <person name="Qin Z."/>
            <person name="Dunham R."/>
            <person name="Li Z."/>
            <person name="Sonstegard T."/>
            <person name="Feng J."/>
            <person name="Danzmann R.G."/>
            <person name="Schroeder S."/>
            <person name="Scheffler B."/>
            <person name="Duke M.V."/>
            <person name="Ballard L."/>
            <person name="Kucuktas H."/>
            <person name="Kaltenboeck L."/>
            <person name="Liu H."/>
            <person name="Armbruster J."/>
            <person name="Xie Y."/>
            <person name="Kirby M.L."/>
            <person name="Tian Y."/>
            <person name="Flanagan M.E."/>
            <person name="Mu W."/>
            <person name="Waldbieser G.C."/>
        </authorList>
    </citation>
    <scope>NUCLEOTIDE SEQUENCE [LARGE SCALE GENOMIC DNA]</scope>
    <source>
        <strain evidence="13">SDA103</strain>
    </source>
</reference>
<evidence type="ECO:0000256" key="6">
    <source>
        <dbReference type="ARBA" id="ARBA00022968"/>
    </source>
</evidence>
<sequence length="433" mass="50738">MSWSHCSVSLSHTLTHTLKTYYDKMDQLLQFSTHFSAVFKHFENIRCPQVNMENVSWLYRTWGRRRALESMALLIMNSLCFLLILYIITPEKCDKITSQKMVREAQPLEMTTPRCEQNVSFANTEEFSTFPIIVQDFLYYRHCRYFPMLLTVPNKCTIPKGSGEPFFLLAIKSSPENYERRAVLRKTWAAERLQNGMWIRTVFLTGTTGTGFKKQRVNKLLELENTRYQDILQWDFADSFYNLTLKQVLFLDWMQNWCPTADFLFNGDDDIFANTDNMVDFLKGQRDNDGSKHLYIGQLLLDSTPIRDNTSKYFIPELIEKAEVYAPYCSGGGYLYSRFTARTILQMSQSITLMPIDDVYMGMCLQRAGLRPMDHQGVWADGLIIPSDKLDIYDPCHYREIILGHKFFPHQIFLLWNEIHRKDLNCAKKDVNL</sequence>
<dbReference type="PANTHER" id="PTHR11214">
    <property type="entry name" value="BETA-1,3-N-ACETYLGLUCOSAMINYLTRANSFERASE"/>
    <property type="match status" value="1"/>
</dbReference>
<dbReference type="PANTHER" id="PTHR11214:SF23">
    <property type="entry name" value="N-ACETYLLACTOSAMINIDE BETA-1,3-N-ACETYLGLUCOSAMINYLTRANSFERASE 3"/>
    <property type="match status" value="1"/>
</dbReference>
<keyword evidence="7 12" id="KW-1133">Transmembrane helix</keyword>
<evidence type="ECO:0000256" key="9">
    <source>
        <dbReference type="ARBA" id="ARBA00023136"/>
    </source>
</evidence>
<evidence type="ECO:0000256" key="5">
    <source>
        <dbReference type="ARBA" id="ARBA00022692"/>
    </source>
</evidence>
<dbReference type="GO" id="GO:0016266">
    <property type="term" value="P:protein O-linked glycosylation via N-acetyl-galactosamine"/>
    <property type="evidence" value="ECO:0007669"/>
    <property type="project" value="UniProtKB-ARBA"/>
</dbReference>
<keyword evidence="13" id="KW-1185">Reference proteome</keyword>
<proteinExistence type="inferred from homology"/>
<dbReference type="AlphaFoldDB" id="A0A2D0R1L9"/>
<accession>A0A2D0R1L9</accession>